<evidence type="ECO:0000256" key="3">
    <source>
        <dbReference type="ARBA" id="ARBA00009375"/>
    </source>
</evidence>
<evidence type="ECO:0000256" key="1">
    <source>
        <dbReference type="ARBA" id="ARBA00001166"/>
    </source>
</evidence>
<keyword evidence="14" id="KW-1185">Reference proteome</keyword>
<evidence type="ECO:0000313" key="13">
    <source>
        <dbReference type="EMBL" id="EFC43626.1"/>
    </source>
</evidence>
<evidence type="ECO:0000256" key="9">
    <source>
        <dbReference type="PIRSR" id="PIRSR641708-1"/>
    </source>
</evidence>
<evidence type="ECO:0000256" key="8">
    <source>
        <dbReference type="ARBA" id="ARBA00036943"/>
    </source>
</evidence>
<organism evidence="14">
    <name type="scientific">Naegleria gruberi</name>
    <name type="common">Amoeba</name>
    <dbReference type="NCBI Taxonomy" id="5762"/>
    <lineage>
        <taxon>Eukaryota</taxon>
        <taxon>Discoba</taxon>
        <taxon>Heterolobosea</taxon>
        <taxon>Tetramitia</taxon>
        <taxon>Eutetramitia</taxon>
        <taxon>Vahlkampfiidae</taxon>
        <taxon>Naegleria</taxon>
    </lineage>
</organism>
<dbReference type="PANTHER" id="PTHR11142">
    <property type="entry name" value="PSEUDOURIDYLATE SYNTHASE"/>
    <property type="match status" value="1"/>
</dbReference>
<feature type="active site" description="Nucleophile" evidence="9">
    <location>
        <position position="179"/>
    </location>
</feature>
<dbReference type="RefSeq" id="XP_002676370.1">
    <property type="nucleotide sequence ID" value="XM_002676324.1"/>
</dbReference>
<evidence type="ECO:0000256" key="5">
    <source>
        <dbReference type="ARBA" id="ARBA00022694"/>
    </source>
</evidence>
<feature type="region of interest" description="Disordered" evidence="11">
    <location>
        <begin position="1"/>
        <end position="112"/>
    </location>
</feature>
<dbReference type="InterPro" id="IPR020097">
    <property type="entry name" value="PsdUridine_synth_TruA_a/b_dom"/>
</dbReference>
<dbReference type="GO" id="GO:0005634">
    <property type="term" value="C:nucleus"/>
    <property type="evidence" value="ECO:0007669"/>
    <property type="project" value="UniProtKB-SubCell"/>
</dbReference>
<dbReference type="CDD" id="cd02568">
    <property type="entry name" value="PseudoU_synth_PUS1_PUS2"/>
    <property type="match status" value="1"/>
</dbReference>
<accession>D2VHP3</accession>
<dbReference type="Gene3D" id="3.30.70.660">
    <property type="entry name" value="Pseudouridine synthase I, catalytic domain, C-terminal subdomain"/>
    <property type="match status" value="1"/>
</dbReference>
<dbReference type="KEGG" id="ngr:NAEGRDRAFT_80005"/>
<feature type="compositionally biased region" description="Basic residues" evidence="11">
    <location>
        <begin position="75"/>
        <end position="86"/>
    </location>
</feature>
<keyword evidence="6" id="KW-0413">Isomerase</keyword>
<dbReference type="HAMAP" id="MF_00171">
    <property type="entry name" value="TruA"/>
    <property type="match status" value="1"/>
</dbReference>
<dbReference type="OrthoDB" id="10256309at2759"/>
<dbReference type="InParanoid" id="D2VHP3"/>
<dbReference type="EMBL" id="GG738872">
    <property type="protein sequence ID" value="EFC43626.1"/>
    <property type="molecule type" value="Genomic_DNA"/>
</dbReference>
<dbReference type="InterPro" id="IPR001406">
    <property type="entry name" value="PsdUridine_synth_TruA"/>
</dbReference>
<reference evidence="13 14" key="1">
    <citation type="journal article" date="2010" name="Cell">
        <title>The genome of Naegleria gruberi illuminates early eukaryotic versatility.</title>
        <authorList>
            <person name="Fritz-Laylin L.K."/>
            <person name="Prochnik S.E."/>
            <person name="Ginger M.L."/>
            <person name="Dacks J.B."/>
            <person name="Carpenter M.L."/>
            <person name="Field M.C."/>
            <person name="Kuo A."/>
            <person name="Paredez A."/>
            <person name="Chapman J."/>
            <person name="Pham J."/>
            <person name="Shu S."/>
            <person name="Neupane R."/>
            <person name="Cipriano M."/>
            <person name="Mancuso J."/>
            <person name="Tu H."/>
            <person name="Salamov A."/>
            <person name="Lindquist E."/>
            <person name="Shapiro H."/>
            <person name="Lucas S."/>
            <person name="Grigoriev I.V."/>
            <person name="Cande W.Z."/>
            <person name="Fulton C."/>
            <person name="Rokhsar D.S."/>
            <person name="Dawson S.C."/>
        </authorList>
    </citation>
    <scope>NUCLEOTIDE SEQUENCE [LARGE SCALE GENOMIC DNA]</scope>
    <source>
        <strain evidence="13 14">NEG-M</strain>
    </source>
</reference>
<feature type="compositionally biased region" description="Low complexity" evidence="11">
    <location>
        <begin position="26"/>
        <end position="37"/>
    </location>
</feature>
<comment type="similarity">
    <text evidence="3">Belongs to the tRNA pseudouridine synthase TruA family.</text>
</comment>
<dbReference type="FunCoup" id="D2VHP3">
    <property type="interactions" value="592"/>
</dbReference>
<dbReference type="OMA" id="EMNNGEG"/>
<comment type="subcellular location">
    <subcellularLocation>
        <location evidence="2">Nucleus</location>
    </subcellularLocation>
</comment>
<evidence type="ECO:0000259" key="12">
    <source>
        <dbReference type="Pfam" id="PF01416"/>
    </source>
</evidence>
<evidence type="ECO:0000256" key="7">
    <source>
        <dbReference type="ARBA" id="ARBA00023242"/>
    </source>
</evidence>
<dbReference type="NCBIfam" id="TIGR00071">
    <property type="entry name" value="hisT_truA"/>
    <property type="match status" value="1"/>
</dbReference>
<dbReference type="InterPro" id="IPR041708">
    <property type="entry name" value="PUS1/PUS2-like"/>
</dbReference>
<dbReference type="InterPro" id="IPR020095">
    <property type="entry name" value="PsdUridine_synth_TruA_C"/>
</dbReference>
<feature type="domain" description="Pseudouridine synthase I TruA alpha/beta" evidence="12">
    <location>
        <begin position="292"/>
        <end position="396"/>
    </location>
</feature>
<keyword evidence="7" id="KW-0539">Nucleus</keyword>
<dbReference type="GO" id="GO:0006397">
    <property type="term" value="P:mRNA processing"/>
    <property type="evidence" value="ECO:0007669"/>
    <property type="project" value="UniProtKB-KW"/>
</dbReference>
<dbReference type="Gene3D" id="3.30.70.580">
    <property type="entry name" value="Pseudouridine synthase I, catalytic domain, N-terminal subdomain"/>
    <property type="match status" value="1"/>
</dbReference>
<keyword evidence="5" id="KW-0819">tRNA processing</keyword>
<feature type="compositionally biased region" description="Polar residues" evidence="11">
    <location>
        <begin position="38"/>
        <end position="58"/>
    </location>
</feature>
<evidence type="ECO:0000256" key="4">
    <source>
        <dbReference type="ARBA" id="ARBA00022664"/>
    </source>
</evidence>
<dbReference type="GO" id="GO:0031119">
    <property type="term" value="P:tRNA pseudouridine synthesis"/>
    <property type="evidence" value="ECO:0007669"/>
    <property type="project" value="InterPro"/>
</dbReference>
<gene>
    <name evidence="13" type="ORF">NAEGRDRAFT_80005</name>
</gene>
<proteinExistence type="inferred from homology"/>
<dbReference type="STRING" id="5762.D2VHP3"/>
<feature type="compositionally biased region" description="Polar residues" evidence="11">
    <location>
        <begin position="1"/>
        <end position="17"/>
    </location>
</feature>
<dbReference type="InterPro" id="IPR020103">
    <property type="entry name" value="PsdUridine_synth_cat_dom_sf"/>
</dbReference>
<dbReference type="Pfam" id="PF01416">
    <property type="entry name" value="PseudoU_synth_1"/>
    <property type="match status" value="1"/>
</dbReference>
<dbReference type="VEuPathDB" id="AmoebaDB:NAEGRDRAFT_80005"/>
<dbReference type="PANTHER" id="PTHR11142:SF4">
    <property type="entry name" value="PSEUDOURIDYLATE SYNTHASE 1 HOMOLOG"/>
    <property type="match status" value="1"/>
</dbReference>
<dbReference type="eggNOG" id="KOG2553">
    <property type="taxonomic scope" value="Eukaryota"/>
</dbReference>
<evidence type="ECO:0000256" key="10">
    <source>
        <dbReference type="PIRSR" id="PIRSR641708-2"/>
    </source>
</evidence>
<dbReference type="Proteomes" id="UP000006671">
    <property type="component" value="Unassembled WGS sequence"/>
</dbReference>
<feature type="compositionally biased region" description="Basic and acidic residues" evidence="11">
    <location>
        <begin position="92"/>
        <end position="112"/>
    </location>
</feature>
<dbReference type="SUPFAM" id="SSF55120">
    <property type="entry name" value="Pseudouridine synthase"/>
    <property type="match status" value="1"/>
</dbReference>
<dbReference type="FunFam" id="3.30.70.660:FF:000002">
    <property type="entry name" value="tRNA pseudouridine synthase"/>
    <property type="match status" value="1"/>
</dbReference>
<protein>
    <submittedName>
        <fullName evidence="13">Predicted protein</fullName>
    </submittedName>
</protein>
<evidence type="ECO:0000256" key="6">
    <source>
        <dbReference type="ARBA" id="ARBA00023235"/>
    </source>
</evidence>
<comment type="catalytic activity">
    <reaction evidence="1">
        <text>a uridine in mRNA = a pseudouridine in mRNA</text>
        <dbReference type="Rhea" id="RHEA:56644"/>
        <dbReference type="Rhea" id="RHEA-COMP:14658"/>
        <dbReference type="Rhea" id="RHEA-COMP:14659"/>
        <dbReference type="ChEBI" id="CHEBI:65314"/>
        <dbReference type="ChEBI" id="CHEBI:65315"/>
    </reaction>
</comment>
<dbReference type="GO" id="GO:0003723">
    <property type="term" value="F:RNA binding"/>
    <property type="evidence" value="ECO:0007669"/>
    <property type="project" value="InterPro"/>
</dbReference>
<name>D2VHP3_NAEGR</name>
<dbReference type="GeneID" id="8862221"/>
<feature type="binding site" evidence="10">
    <location>
        <position position="234"/>
    </location>
    <ligand>
        <name>substrate</name>
    </ligand>
</feature>
<evidence type="ECO:0000313" key="14">
    <source>
        <dbReference type="Proteomes" id="UP000006671"/>
    </source>
</evidence>
<comment type="catalytic activity">
    <reaction evidence="8">
        <text>a uridine in tRNA = a pseudouridine in tRNA</text>
        <dbReference type="Rhea" id="RHEA:54572"/>
        <dbReference type="Rhea" id="RHEA-COMP:13339"/>
        <dbReference type="Rhea" id="RHEA-COMP:13934"/>
        <dbReference type="ChEBI" id="CHEBI:65314"/>
        <dbReference type="ChEBI" id="CHEBI:65315"/>
    </reaction>
</comment>
<dbReference type="GO" id="GO:0009982">
    <property type="term" value="F:pseudouridine synthase activity"/>
    <property type="evidence" value="ECO:0007669"/>
    <property type="project" value="InterPro"/>
</dbReference>
<dbReference type="FunFam" id="3.30.70.580:FF:000002">
    <property type="entry name" value="tRNA pseudouridine synthase"/>
    <property type="match status" value="1"/>
</dbReference>
<dbReference type="AlphaFoldDB" id="D2VHP3"/>
<dbReference type="InterPro" id="IPR020094">
    <property type="entry name" value="TruA/RsuA/RluB/E/F_N"/>
</dbReference>
<evidence type="ECO:0000256" key="2">
    <source>
        <dbReference type="ARBA" id="ARBA00004123"/>
    </source>
</evidence>
<keyword evidence="4" id="KW-0507">mRNA processing</keyword>
<sequence length="477" mass="53591">MSDHQTPSVSPATTTSGEIVHEQQPAATVAAVENTTTIQEPTSSEVNLVSTSETSNSGNDDKKRKNPPSESSNDKKKRKENYKKGGKGTASAKRDNDWGPREPKEKKEGEEKFQKRRVAIFIGYLGTNYNGSQTSNFTNPNVKTVEETVFKALCQAGGVSGDNSTDMNKVHFHRSSRTDKGVHAASNVLEMKLLMKPGLEEEMRKLLPEDIVFYGYKKVSKSFNAKEHCTARTYEYLLPAFALSPDPKAATWFGQINIDKITKEDVESENLNDIYNYDPTDEQIEKANRVLKNFVGTNSFHNYTQLTKAKPNSFNRHITKFECSKAFEIDGMKVVKLTVTGSSFIYNQIRKMVGFMIAVMRGSLNESDFSTSVDKEVTANVPLAPANGLLLCEQEFKRYNAKQGAKVNGHVTPSDYYKEMEEFKKRIYSHMLKLEKEEGIIAKFLLHSRGWRLSKGSKGEPINNVEEPVLESIEEDE</sequence>
<dbReference type="GO" id="GO:1990481">
    <property type="term" value="P:mRNA pseudouridine synthesis"/>
    <property type="evidence" value="ECO:0007669"/>
    <property type="project" value="TreeGrafter"/>
</dbReference>
<evidence type="ECO:0000256" key="11">
    <source>
        <dbReference type="SAM" id="MobiDB-lite"/>
    </source>
</evidence>